<evidence type="ECO:0000259" key="4">
    <source>
        <dbReference type="PROSITE" id="PS51371"/>
    </source>
</evidence>
<evidence type="ECO:0000256" key="2">
    <source>
        <dbReference type="PROSITE-ProRule" id="PRU00703"/>
    </source>
</evidence>
<dbReference type="InterPro" id="IPR051462">
    <property type="entry name" value="CBS_domain-containing"/>
</dbReference>
<dbReference type="Pfam" id="PF00571">
    <property type="entry name" value="CBS"/>
    <property type="match status" value="2"/>
</dbReference>
<dbReference type="SUPFAM" id="SSF54631">
    <property type="entry name" value="CBS-domain pair"/>
    <property type="match status" value="1"/>
</dbReference>
<feature type="domain" description="Cyclic nucleotide-binding" evidence="3">
    <location>
        <begin position="17"/>
        <end position="124"/>
    </location>
</feature>
<accession>A0A6B0XZH0</accession>
<dbReference type="SUPFAM" id="SSF51206">
    <property type="entry name" value="cAMP-binding domain-like"/>
    <property type="match status" value="1"/>
</dbReference>
<keyword evidence="1" id="KW-0677">Repeat</keyword>
<dbReference type="InterPro" id="IPR014710">
    <property type="entry name" value="RmlC-like_jellyroll"/>
</dbReference>
<dbReference type="GO" id="GO:0008773">
    <property type="term" value="F:[protein-PII] uridylyltransferase activity"/>
    <property type="evidence" value="ECO:0007669"/>
    <property type="project" value="InterPro"/>
</dbReference>
<dbReference type="SMART" id="SM00116">
    <property type="entry name" value="CBS"/>
    <property type="match status" value="2"/>
</dbReference>
<organism evidence="5">
    <name type="scientific">Boseongicola sp. SB0664_bin_43</name>
    <dbReference type="NCBI Taxonomy" id="2604844"/>
    <lineage>
        <taxon>Bacteria</taxon>
        <taxon>Pseudomonadati</taxon>
        <taxon>Pseudomonadota</taxon>
        <taxon>Alphaproteobacteria</taxon>
        <taxon>Rhodobacterales</taxon>
        <taxon>Paracoccaceae</taxon>
        <taxon>Boseongicola</taxon>
    </lineage>
</organism>
<dbReference type="PANTHER" id="PTHR48108:SF31">
    <property type="entry name" value="CBS DOMAIN AND CYCLIC NUCLEOTIDE-REGULATED NUCLEOTIDYLTRANSFERASE"/>
    <property type="match status" value="1"/>
</dbReference>
<dbReference type="Pfam" id="PF03445">
    <property type="entry name" value="DUF294"/>
    <property type="match status" value="1"/>
</dbReference>
<dbReference type="InterPro" id="IPR018490">
    <property type="entry name" value="cNMP-bd_dom_sf"/>
</dbReference>
<feature type="domain" description="CBS" evidence="4">
    <location>
        <begin position="154"/>
        <end position="212"/>
    </location>
</feature>
<proteinExistence type="predicted"/>
<name>A0A6B0XZH0_9RHOB</name>
<dbReference type="CDD" id="cd05401">
    <property type="entry name" value="NT_GlnE_GlnD_like"/>
    <property type="match status" value="1"/>
</dbReference>
<dbReference type="CDD" id="cd04587">
    <property type="entry name" value="CBS_pair_CAP-ED_NT_Pol-beta-like_DUF294_assoc"/>
    <property type="match status" value="1"/>
</dbReference>
<dbReference type="AlphaFoldDB" id="A0A6B0XZH0"/>
<dbReference type="PROSITE" id="PS51371">
    <property type="entry name" value="CBS"/>
    <property type="match status" value="2"/>
</dbReference>
<protein>
    <submittedName>
        <fullName evidence="5">CBS domain-containing protein</fullName>
    </submittedName>
</protein>
<gene>
    <name evidence="5" type="ORF">F4Y60_01865</name>
</gene>
<keyword evidence="2" id="KW-0129">CBS domain</keyword>
<dbReference type="InterPro" id="IPR000644">
    <property type="entry name" value="CBS_dom"/>
</dbReference>
<evidence type="ECO:0000259" key="3">
    <source>
        <dbReference type="PROSITE" id="PS50042"/>
    </source>
</evidence>
<dbReference type="SMART" id="SM00100">
    <property type="entry name" value="cNMP"/>
    <property type="match status" value="1"/>
</dbReference>
<sequence>MPDDWTSPLDRLAQFAPFDLLSPEESAALADAIERVSVETGTVIFEEGTPLDGLYVIETGSVEIRTRDDDVVSHRGPGDVMGDRGLLRDGRAMLTACAIEATTLLLVDGARFRNLVGRVPEIRRWFGRAVPAEPARDDGPYAAGLTALQVSSLMLRNPVTCAAETSVTEVARTMRDRGISSVLVTQNDGLAGIVTVHDLANKVLAEGLGGDRPASDVMTPGPRTIGPDATGLDALIEMAAHRISHLPVTDRRGRLIGMIGKTDLFRQQASTASHMVADLVAADSSAEMAEIMGRLPDLLTHLVAAGARPHAICRRITDLTDAVTRRLLVLAEAALGPPPAAYLWAACGSQGRREQSGISDQDNCLILDDSVGEEHDEYFTDLARFVADGLNEAGFVYCPGDMMATNPRWRQPRRVWRRYFANWIAEPDNEAQMLASVMFDLRPIAGDAELFRNLQHETLELARRNSIFHTHMAVNSLKHTPPLSLFRGFALIRSGEHKDTVDLKTAGVVPIIDLGRLYALSGAVSEINTRERLMAAGRDGVISETGARDLIDAYDLISEFRLRHQAACIAQGRRPDNFLRPGELSELDRNHLRDAFLVVKTMQSAVGQSRIGIV</sequence>
<dbReference type="PANTHER" id="PTHR48108">
    <property type="entry name" value="CBS DOMAIN-CONTAINING PROTEIN CBSX2, CHLOROPLASTIC"/>
    <property type="match status" value="1"/>
</dbReference>
<dbReference type="EMBL" id="VXRY01000074">
    <property type="protein sequence ID" value="MXY32840.1"/>
    <property type="molecule type" value="Genomic_DNA"/>
</dbReference>
<comment type="caution">
    <text evidence="5">The sequence shown here is derived from an EMBL/GenBank/DDBJ whole genome shotgun (WGS) entry which is preliminary data.</text>
</comment>
<evidence type="ECO:0000256" key="1">
    <source>
        <dbReference type="ARBA" id="ARBA00022737"/>
    </source>
</evidence>
<dbReference type="CDD" id="cd00038">
    <property type="entry name" value="CAP_ED"/>
    <property type="match status" value="1"/>
</dbReference>
<dbReference type="Gene3D" id="3.10.580.10">
    <property type="entry name" value="CBS-domain"/>
    <property type="match status" value="1"/>
</dbReference>
<dbReference type="Pfam" id="PF00027">
    <property type="entry name" value="cNMP_binding"/>
    <property type="match status" value="1"/>
</dbReference>
<reference evidence="5" key="1">
    <citation type="submission" date="2019-09" db="EMBL/GenBank/DDBJ databases">
        <title>Characterisation of the sponge microbiome using genome-centric metagenomics.</title>
        <authorList>
            <person name="Engelberts J.P."/>
            <person name="Robbins S.J."/>
            <person name="De Goeij J.M."/>
            <person name="Aranda M."/>
            <person name="Bell S.C."/>
            <person name="Webster N.S."/>
        </authorList>
    </citation>
    <scope>NUCLEOTIDE SEQUENCE</scope>
    <source>
        <strain evidence="5">SB0664_bin_43</strain>
    </source>
</reference>
<dbReference type="InterPro" id="IPR000595">
    <property type="entry name" value="cNMP-bd_dom"/>
</dbReference>
<dbReference type="Pfam" id="PF10335">
    <property type="entry name" value="DUF294_C"/>
    <property type="match status" value="1"/>
</dbReference>
<evidence type="ECO:0000313" key="5">
    <source>
        <dbReference type="EMBL" id="MXY32840.1"/>
    </source>
</evidence>
<dbReference type="InterPro" id="IPR005105">
    <property type="entry name" value="GlnD_Uridyltrans_N"/>
</dbReference>
<dbReference type="InterPro" id="IPR046342">
    <property type="entry name" value="CBS_dom_sf"/>
</dbReference>
<dbReference type="InterPro" id="IPR018821">
    <property type="entry name" value="DUF294_put_nucleoTrafse_sb-bd"/>
</dbReference>
<dbReference type="Gene3D" id="2.60.120.10">
    <property type="entry name" value="Jelly Rolls"/>
    <property type="match status" value="1"/>
</dbReference>
<feature type="domain" description="CBS" evidence="4">
    <location>
        <begin position="218"/>
        <end position="279"/>
    </location>
</feature>
<dbReference type="PROSITE" id="PS50042">
    <property type="entry name" value="CNMP_BINDING_3"/>
    <property type="match status" value="1"/>
</dbReference>